<comment type="caution">
    <text evidence="1">The sequence shown here is derived from an EMBL/GenBank/DDBJ whole genome shotgun (WGS) entry which is preliminary data.</text>
</comment>
<accession>A0A168E6D8</accession>
<dbReference type="EMBL" id="AZHB01000001">
    <property type="protein sequence ID" value="OAA73430.1"/>
    <property type="molecule type" value="Genomic_DNA"/>
</dbReference>
<proteinExistence type="predicted"/>
<dbReference type="OrthoDB" id="5223508at2759"/>
<evidence type="ECO:0000313" key="1">
    <source>
        <dbReference type="EMBL" id="OAA73430.1"/>
    </source>
</evidence>
<protein>
    <submittedName>
        <fullName evidence="1">Uncharacterized protein</fullName>
    </submittedName>
</protein>
<evidence type="ECO:0000313" key="2">
    <source>
        <dbReference type="Proteomes" id="UP000076744"/>
    </source>
</evidence>
<dbReference type="AlphaFoldDB" id="A0A168E6D8"/>
<sequence length="99" mass="11085">MELYINAAEGFIVTETDLKDEIDRLFHEDYFRKQSIKGYRPGATENVWGVHGKPPGVATMFESVTRTSTNLASASESEFDHSVKRTKKISEELTGGKMA</sequence>
<keyword evidence="2" id="KW-1185">Reference proteome</keyword>
<organism evidence="1 2">
    <name type="scientific">Cordyceps fumosorosea (strain ARSEF 2679)</name>
    <name type="common">Isaria fumosorosea</name>
    <dbReference type="NCBI Taxonomy" id="1081104"/>
    <lineage>
        <taxon>Eukaryota</taxon>
        <taxon>Fungi</taxon>
        <taxon>Dikarya</taxon>
        <taxon>Ascomycota</taxon>
        <taxon>Pezizomycotina</taxon>
        <taxon>Sordariomycetes</taxon>
        <taxon>Hypocreomycetidae</taxon>
        <taxon>Hypocreales</taxon>
        <taxon>Cordycipitaceae</taxon>
        <taxon>Cordyceps</taxon>
    </lineage>
</organism>
<name>A0A168E6D8_CORFA</name>
<reference evidence="1 2" key="1">
    <citation type="journal article" date="2016" name="Genome Biol. Evol.">
        <title>Divergent and convergent evolution of fungal pathogenicity.</title>
        <authorList>
            <person name="Shang Y."/>
            <person name="Xiao G."/>
            <person name="Zheng P."/>
            <person name="Cen K."/>
            <person name="Zhan S."/>
            <person name="Wang C."/>
        </authorList>
    </citation>
    <scope>NUCLEOTIDE SEQUENCE [LARGE SCALE GENOMIC DNA]</scope>
    <source>
        <strain evidence="1 2">ARSEF 2679</strain>
    </source>
</reference>
<dbReference type="GeneID" id="30016623"/>
<dbReference type="Proteomes" id="UP000076744">
    <property type="component" value="Unassembled WGS sequence"/>
</dbReference>
<dbReference type="RefSeq" id="XP_018708388.1">
    <property type="nucleotide sequence ID" value="XM_018843938.1"/>
</dbReference>
<dbReference type="STRING" id="1081104.A0A168E6D8"/>
<gene>
    <name evidence="1" type="ORF">ISF_00331</name>
</gene>